<name>A0A926FES6_9FIRM</name>
<proteinExistence type="predicted"/>
<sequence length="90" mass="9745">MSKVLKTVNGEMLMNTFLPPIEFAVENLIPQGLHILSGSPKIGKSWLVLMLCLKVASIARGFTARAFAPKTARTFGQQPVPTFQSKGGTK</sequence>
<accession>A0A926FES6</accession>
<reference evidence="1" key="1">
    <citation type="submission" date="2020-08" db="EMBL/GenBank/DDBJ databases">
        <title>Genome public.</title>
        <authorList>
            <person name="Liu C."/>
            <person name="Sun Q."/>
        </authorList>
    </citation>
    <scope>NUCLEOTIDE SEQUENCE</scope>
    <source>
        <strain evidence="1">NSJ-50</strain>
    </source>
</reference>
<dbReference type="InterPro" id="IPR027417">
    <property type="entry name" value="P-loop_NTPase"/>
</dbReference>
<comment type="caution">
    <text evidence="1">The sequence shown here is derived from an EMBL/GenBank/DDBJ whole genome shotgun (WGS) entry which is preliminary data.</text>
</comment>
<organism evidence="1 2">
    <name type="scientific">Qingrenia yutianensis</name>
    <dbReference type="NCBI Taxonomy" id="2763676"/>
    <lineage>
        <taxon>Bacteria</taxon>
        <taxon>Bacillati</taxon>
        <taxon>Bacillota</taxon>
        <taxon>Clostridia</taxon>
        <taxon>Eubacteriales</taxon>
        <taxon>Oscillospiraceae</taxon>
        <taxon>Qingrenia</taxon>
    </lineage>
</organism>
<dbReference type="Proteomes" id="UP000647416">
    <property type="component" value="Unassembled WGS sequence"/>
</dbReference>
<dbReference type="Pfam" id="PF13481">
    <property type="entry name" value="AAA_25"/>
    <property type="match status" value="1"/>
</dbReference>
<dbReference type="AlphaFoldDB" id="A0A926FES6"/>
<dbReference type="EMBL" id="JACRTE010000010">
    <property type="protein sequence ID" value="MBC8596920.1"/>
    <property type="molecule type" value="Genomic_DNA"/>
</dbReference>
<protein>
    <submittedName>
        <fullName evidence="1">AAA family ATPase</fullName>
    </submittedName>
</protein>
<evidence type="ECO:0000313" key="1">
    <source>
        <dbReference type="EMBL" id="MBC8596920.1"/>
    </source>
</evidence>
<keyword evidence="2" id="KW-1185">Reference proteome</keyword>
<gene>
    <name evidence="1" type="ORF">H8706_08575</name>
</gene>
<dbReference type="RefSeq" id="WP_262432296.1">
    <property type="nucleotide sequence ID" value="NZ_JACRTE010000010.1"/>
</dbReference>
<dbReference type="Gene3D" id="3.40.50.300">
    <property type="entry name" value="P-loop containing nucleotide triphosphate hydrolases"/>
    <property type="match status" value="1"/>
</dbReference>
<evidence type="ECO:0000313" key="2">
    <source>
        <dbReference type="Proteomes" id="UP000647416"/>
    </source>
</evidence>